<dbReference type="AlphaFoldDB" id="A0A0F9FHR1"/>
<evidence type="ECO:0000313" key="1">
    <source>
        <dbReference type="EMBL" id="KKL56770.1"/>
    </source>
</evidence>
<sequence length="141" mass="16281">MTEKEKEVQKALGLEKGFIVRLSVKVPVYLSVPIIAKGFSEKEVRERLWKLPDDIKKQIILYICQQVIRDDLDYVDKKELGEDAIDTIKTIANTPLKNIDPKDLDDDCIDIETDVEADTMDDVMKYMKDELCIDKDDVFIV</sequence>
<gene>
    <name evidence="1" type="ORF">LCGC14_2242090</name>
</gene>
<dbReference type="EMBL" id="LAZR01030383">
    <property type="protein sequence ID" value="KKL56770.1"/>
    <property type="molecule type" value="Genomic_DNA"/>
</dbReference>
<reference evidence="1" key="1">
    <citation type="journal article" date="2015" name="Nature">
        <title>Complex archaea that bridge the gap between prokaryotes and eukaryotes.</title>
        <authorList>
            <person name="Spang A."/>
            <person name="Saw J.H."/>
            <person name="Jorgensen S.L."/>
            <person name="Zaremba-Niedzwiedzka K."/>
            <person name="Martijn J."/>
            <person name="Lind A.E."/>
            <person name="van Eijk R."/>
            <person name="Schleper C."/>
            <person name="Guy L."/>
            <person name="Ettema T.J."/>
        </authorList>
    </citation>
    <scope>NUCLEOTIDE SEQUENCE</scope>
</reference>
<organism evidence="1">
    <name type="scientific">marine sediment metagenome</name>
    <dbReference type="NCBI Taxonomy" id="412755"/>
    <lineage>
        <taxon>unclassified sequences</taxon>
        <taxon>metagenomes</taxon>
        <taxon>ecological metagenomes</taxon>
    </lineage>
</organism>
<comment type="caution">
    <text evidence="1">The sequence shown here is derived from an EMBL/GenBank/DDBJ whole genome shotgun (WGS) entry which is preliminary data.</text>
</comment>
<name>A0A0F9FHR1_9ZZZZ</name>
<proteinExistence type="predicted"/>
<accession>A0A0F9FHR1</accession>
<protein>
    <submittedName>
        <fullName evidence="1">Uncharacterized protein</fullName>
    </submittedName>
</protein>